<dbReference type="InterPro" id="IPR036866">
    <property type="entry name" value="RibonucZ/Hydroxyglut_hydro"/>
</dbReference>
<dbReference type="CDD" id="cd06262">
    <property type="entry name" value="metallo-hydrolase-like_MBL-fold"/>
    <property type="match status" value="1"/>
</dbReference>
<evidence type="ECO:0000313" key="3">
    <source>
        <dbReference type="Proteomes" id="UP001595955"/>
    </source>
</evidence>
<dbReference type="PANTHER" id="PTHR46233">
    <property type="entry name" value="HYDROXYACYLGLUTATHIONE HYDROLASE GLOC"/>
    <property type="match status" value="1"/>
</dbReference>
<gene>
    <name evidence="2" type="ORF">ACFO3F_09275</name>
</gene>
<dbReference type="PANTHER" id="PTHR46233:SF1">
    <property type="entry name" value="CONSERVED PROTEIN"/>
    <property type="match status" value="1"/>
</dbReference>
<organism evidence="2 3">
    <name type="scientific">Georgenia faecalis</name>
    <dbReference type="NCBI Taxonomy" id="2483799"/>
    <lineage>
        <taxon>Bacteria</taxon>
        <taxon>Bacillati</taxon>
        <taxon>Actinomycetota</taxon>
        <taxon>Actinomycetes</taxon>
        <taxon>Micrococcales</taxon>
        <taxon>Bogoriellaceae</taxon>
        <taxon>Georgenia</taxon>
    </lineage>
</organism>
<proteinExistence type="predicted"/>
<dbReference type="SUPFAM" id="SSF56281">
    <property type="entry name" value="Metallo-hydrolase/oxidoreductase"/>
    <property type="match status" value="1"/>
</dbReference>
<comment type="caution">
    <text evidence="2">The sequence shown here is derived from an EMBL/GenBank/DDBJ whole genome shotgun (WGS) entry which is preliminary data.</text>
</comment>
<dbReference type="Proteomes" id="UP001595955">
    <property type="component" value="Unassembled WGS sequence"/>
</dbReference>
<name>A0ABV9DBL0_9MICO</name>
<protein>
    <submittedName>
        <fullName evidence="2">MBL fold metallo-hydrolase</fullName>
    </submittedName>
</protein>
<dbReference type="Pfam" id="PF00753">
    <property type="entry name" value="Lactamase_B"/>
    <property type="match status" value="1"/>
</dbReference>
<accession>A0ABV9DBL0</accession>
<evidence type="ECO:0000313" key="2">
    <source>
        <dbReference type="EMBL" id="MFC4555435.1"/>
    </source>
</evidence>
<keyword evidence="3" id="KW-1185">Reference proteome</keyword>
<dbReference type="SMART" id="SM00849">
    <property type="entry name" value="Lactamase_B"/>
    <property type="match status" value="1"/>
</dbReference>
<dbReference type="Gene3D" id="3.60.15.10">
    <property type="entry name" value="Ribonuclease Z/Hydroxyacylglutathione hydrolase-like"/>
    <property type="match status" value="1"/>
</dbReference>
<evidence type="ECO:0000259" key="1">
    <source>
        <dbReference type="SMART" id="SM00849"/>
    </source>
</evidence>
<dbReference type="RefSeq" id="WP_244925378.1">
    <property type="nucleotide sequence ID" value="NZ_CP033325.1"/>
</dbReference>
<sequence>MEPVTVAHVTPGGPARRLDAAGLVALKASVSAMDNNCYVLAADGAAVVIDAADDAPRVLALLGQARAAAEAGGEAGAGDTAAAGGAAGAVDTAAAGGAPSTGDLAGVDIAVVTTHRHHDHVGALRDVVAATGARVLAGADDADALPVPVDVRLRHGDRVPLGDRALEVVALRGHTPGSVALAWTEAEGEHAGRVHLFTGDSLFPGGPGRTTSPEDFAALMDDLTERVFARFDDDTRVHPGHGDSTTLGRERPHLEEWRRRGW</sequence>
<dbReference type="InterPro" id="IPR051453">
    <property type="entry name" value="MBL_Glyoxalase_II"/>
</dbReference>
<dbReference type="InterPro" id="IPR001279">
    <property type="entry name" value="Metallo-B-lactamas"/>
</dbReference>
<reference evidence="3" key="1">
    <citation type="journal article" date="2019" name="Int. J. Syst. Evol. Microbiol.">
        <title>The Global Catalogue of Microorganisms (GCM) 10K type strain sequencing project: providing services to taxonomists for standard genome sequencing and annotation.</title>
        <authorList>
            <consortium name="The Broad Institute Genomics Platform"/>
            <consortium name="The Broad Institute Genome Sequencing Center for Infectious Disease"/>
            <person name="Wu L."/>
            <person name="Ma J."/>
        </authorList>
    </citation>
    <scope>NUCLEOTIDE SEQUENCE [LARGE SCALE GENOMIC DNA]</scope>
    <source>
        <strain evidence="3">JCM 3369</strain>
    </source>
</reference>
<dbReference type="EMBL" id="JBHSGF010000005">
    <property type="protein sequence ID" value="MFC4555435.1"/>
    <property type="molecule type" value="Genomic_DNA"/>
</dbReference>
<feature type="domain" description="Metallo-beta-lactamase" evidence="1">
    <location>
        <begin position="34"/>
        <end position="241"/>
    </location>
</feature>